<comment type="caution">
    <text evidence="1">The sequence shown here is derived from an EMBL/GenBank/DDBJ whole genome shotgun (WGS) entry which is preliminary data.</text>
</comment>
<dbReference type="AlphaFoldDB" id="A0A9X5CG38"/>
<dbReference type="EMBL" id="JAAGNA010000161">
    <property type="protein sequence ID" value="NEC47831.1"/>
    <property type="molecule type" value="Genomic_DNA"/>
</dbReference>
<protein>
    <submittedName>
        <fullName evidence="1">Uncharacterized protein</fullName>
    </submittedName>
</protein>
<proteinExistence type="predicted"/>
<dbReference type="Proteomes" id="UP000471745">
    <property type="component" value="Unassembled WGS sequence"/>
</dbReference>
<reference evidence="1 2" key="1">
    <citation type="submission" date="2020-01" db="EMBL/GenBank/DDBJ databases">
        <title>Insect and environment-associated Actinomycetes.</title>
        <authorList>
            <person name="Currrie C."/>
            <person name="Chevrette M."/>
            <person name="Carlson C."/>
            <person name="Stubbendieck R."/>
            <person name="Wendt-Pienkowski E."/>
        </authorList>
    </citation>
    <scope>NUCLEOTIDE SEQUENCE [LARGE SCALE GENOMIC DNA]</scope>
    <source>
        <strain evidence="1 2">SID8189</strain>
    </source>
</reference>
<accession>A0A9X5CG38</accession>
<organism evidence="1 2">
    <name type="scientific">Actinospica acidiphila</name>
    <dbReference type="NCBI Taxonomy" id="304899"/>
    <lineage>
        <taxon>Bacteria</taxon>
        <taxon>Bacillati</taxon>
        <taxon>Actinomycetota</taxon>
        <taxon>Actinomycetes</taxon>
        <taxon>Catenulisporales</taxon>
        <taxon>Actinospicaceae</taxon>
        <taxon>Actinospica</taxon>
    </lineage>
</organism>
<evidence type="ECO:0000313" key="1">
    <source>
        <dbReference type="EMBL" id="NEC47831.1"/>
    </source>
</evidence>
<name>A0A9X5CG38_9ACTN</name>
<keyword evidence="2" id="KW-1185">Reference proteome</keyword>
<sequence length="145" mass="15599">MRDFVTAYYPDGPPRDGAVLARGVIGEPCTGTLQRAVPLPAGVNPSVRKATLFTYWNSSTETSCALMDNNTAGAKYMVLSLCSNSFPAGMDQPCIVDAGNFTYYAGEVKLYATDYATPCDNVYAYMRDSAGKVLVNHNTPLSICD</sequence>
<dbReference type="RefSeq" id="WP_163086141.1">
    <property type="nucleotide sequence ID" value="NZ_JAAGNA010000161.1"/>
</dbReference>
<gene>
    <name evidence="1" type="ORF">G3I18_04460</name>
</gene>
<evidence type="ECO:0000313" key="2">
    <source>
        <dbReference type="Proteomes" id="UP000471745"/>
    </source>
</evidence>